<name>A0A9W7YDB3_9FUNG</name>
<reference evidence="2" key="1">
    <citation type="submission" date="2022-07" db="EMBL/GenBank/DDBJ databases">
        <title>Phylogenomic reconstructions and comparative analyses of Kickxellomycotina fungi.</title>
        <authorList>
            <person name="Reynolds N.K."/>
            <person name="Stajich J.E."/>
            <person name="Barry K."/>
            <person name="Grigoriev I.V."/>
            <person name="Crous P."/>
            <person name="Smith M.E."/>
        </authorList>
    </citation>
    <scope>NUCLEOTIDE SEQUENCE</scope>
    <source>
        <strain evidence="2">BCRC 34381</strain>
    </source>
</reference>
<feature type="compositionally biased region" description="Polar residues" evidence="1">
    <location>
        <begin position="41"/>
        <end position="57"/>
    </location>
</feature>
<sequence>MNSYSLFSSPPRQAPSAASVRQIARSGGAPTERGRRPTYRHLSNTSREARNSEQPWRQQFRAQCADRLSKAREQSVMLRRQLTQLSRSAGGAAAPEEPRLPALSEEEICAIVQQEWARFQAEMEQQSLEYGVLDASILDEIDEDMGWGGASLAGSDEAQDHQMQELAEWEEYENQMLEEDMMEAALQDAGALLDVDVDAGSDSAMFLDA</sequence>
<dbReference type="AlphaFoldDB" id="A0A9W7YDB3"/>
<feature type="compositionally biased region" description="Low complexity" evidence="1">
    <location>
        <begin position="8"/>
        <end position="19"/>
    </location>
</feature>
<keyword evidence="3" id="KW-1185">Reference proteome</keyword>
<dbReference type="EMBL" id="JANBOI010000308">
    <property type="protein sequence ID" value="KAJ1731626.1"/>
    <property type="molecule type" value="Genomic_DNA"/>
</dbReference>
<evidence type="ECO:0000256" key="1">
    <source>
        <dbReference type="SAM" id="MobiDB-lite"/>
    </source>
</evidence>
<gene>
    <name evidence="2" type="ORF">LPJ61_002448</name>
</gene>
<accession>A0A9W7YDB3</accession>
<dbReference type="Proteomes" id="UP001143981">
    <property type="component" value="Unassembled WGS sequence"/>
</dbReference>
<feature type="region of interest" description="Disordered" evidence="1">
    <location>
        <begin position="1"/>
        <end position="57"/>
    </location>
</feature>
<protein>
    <recommendedName>
        <fullName evidence="4">RPA-interacting protein N-terminal domain-containing protein</fullName>
    </recommendedName>
</protein>
<evidence type="ECO:0000313" key="3">
    <source>
        <dbReference type="Proteomes" id="UP001143981"/>
    </source>
</evidence>
<proteinExistence type="predicted"/>
<comment type="caution">
    <text evidence="2">The sequence shown here is derived from an EMBL/GenBank/DDBJ whole genome shotgun (WGS) entry which is preliminary data.</text>
</comment>
<evidence type="ECO:0000313" key="2">
    <source>
        <dbReference type="EMBL" id="KAJ1731626.1"/>
    </source>
</evidence>
<dbReference type="OrthoDB" id="5587672at2759"/>
<organism evidence="2 3">
    <name type="scientific">Coemansia biformis</name>
    <dbReference type="NCBI Taxonomy" id="1286918"/>
    <lineage>
        <taxon>Eukaryota</taxon>
        <taxon>Fungi</taxon>
        <taxon>Fungi incertae sedis</taxon>
        <taxon>Zoopagomycota</taxon>
        <taxon>Kickxellomycotina</taxon>
        <taxon>Kickxellomycetes</taxon>
        <taxon>Kickxellales</taxon>
        <taxon>Kickxellaceae</taxon>
        <taxon>Coemansia</taxon>
    </lineage>
</organism>
<evidence type="ECO:0008006" key="4">
    <source>
        <dbReference type="Google" id="ProtNLM"/>
    </source>
</evidence>